<accession>A0AAU7ZE96</accession>
<keyword evidence="5" id="KW-1133">Transmembrane helix</keyword>
<gene>
    <name evidence="6" type="ORF">RBB75_19925</name>
</gene>
<proteinExistence type="predicted"/>
<dbReference type="NCBIfam" id="NF047558">
    <property type="entry name" value="TPR_END_plus"/>
    <property type="match status" value="1"/>
</dbReference>
<dbReference type="InterPro" id="IPR011990">
    <property type="entry name" value="TPR-like_helical_dom_sf"/>
</dbReference>
<evidence type="ECO:0000256" key="3">
    <source>
        <dbReference type="PROSITE-ProRule" id="PRU00339"/>
    </source>
</evidence>
<dbReference type="KEGG" id="temp:RBB75_19925"/>
<protein>
    <submittedName>
        <fullName evidence="6">Tetratricopeptide repeat protein</fullName>
    </submittedName>
</protein>
<evidence type="ECO:0000313" key="6">
    <source>
        <dbReference type="EMBL" id="XCB26662.1"/>
    </source>
</evidence>
<feature type="repeat" description="TPR" evidence="3">
    <location>
        <begin position="377"/>
        <end position="410"/>
    </location>
</feature>
<dbReference type="InterPro" id="IPR013105">
    <property type="entry name" value="TPR_2"/>
</dbReference>
<keyword evidence="1" id="KW-0677">Repeat</keyword>
<reference evidence="6" key="1">
    <citation type="submission" date="2023-08" db="EMBL/GenBank/DDBJ databases">
        <authorList>
            <person name="Messyasz A."/>
            <person name="Mannisto M.K."/>
            <person name="Kerkhof L.J."/>
            <person name="Haggblom M."/>
        </authorList>
    </citation>
    <scope>NUCLEOTIDE SEQUENCE</scope>
    <source>
        <strain evidence="6">M8UP23</strain>
    </source>
</reference>
<dbReference type="Pfam" id="PF07719">
    <property type="entry name" value="TPR_2"/>
    <property type="match status" value="1"/>
</dbReference>
<dbReference type="Gene3D" id="3.40.50.10610">
    <property type="entry name" value="ABC-type transport auxiliary lipoprotein component"/>
    <property type="match status" value="1"/>
</dbReference>
<dbReference type="Gene3D" id="1.10.10.10">
    <property type="entry name" value="Winged helix-like DNA-binding domain superfamily/Winged helix DNA-binding domain"/>
    <property type="match status" value="1"/>
</dbReference>
<organism evidence="6">
    <name type="scientific">Tunturiibacter empetritectus</name>
    <dbReference type="NCBI Taxonomy" id="3069691"/>
    <lineage>
        <taxon>Bacteria</taxon>
        <taxon>Pseudomonadati</taxon>
        <taxon>Acidobacteriota</taxon>
        <taxon>Terriglobia</taxon>
        <taxon>Terriglobales</taxon>
        <taxon>Acidobacteriaceae</taxon>
        <taxon>Tunturiibacter</taxon>
    </lineage>
</organism>
<name>A0AAU7ZE96_9BACT</name>
<sequence>MPATSWISPEIAMGGPLFEIPLAERLPEKRLDSWKEIAVYLNRDVTTVQRWEKREGMPVHRHVHEKRGSVYALPEEIDSWVQSRRLPLEEAELTPDIEPLPMPQADSGDRVSPIPRSRLWFAFAAIVLLALLSAVWFLLRGRSKGAIQPAVRSLAVLPFRNLSGDPSQEYLADGMTEALIGRLTEIHNLRVISHTSVMRFSNPRLSVPEIAKMLGVDAVVEGSVTQEGNRIRVTAQLIRGATDTHFWSETYDREMRDALTLESELAQAIAEKVKATVTGEERQRLRAARPVAPEVYESYLRGRFVLSRGNSKAELEQSIGDFEDAINKDPTFAPAYLGLAQAYSNLGTVFVGVSPAETRPKAMLFARKALAIDPGLAGAHVLLANVLQREWQWAEAETEYRRALQLNPNGANAHAGLALWLVCEGRREEAIEEVQRGQELDPIEVSGGNVSWILFQAHRYDEAIRESRSTLAVNPDDANTLSGLGFALIANNQPAEAIPVLEKAIALSKGSPAATGVLIRAYAHAGRRDDALRLLAELKRRKETGYVPAAAFVNAYLGLGENEQAFDWLEQAYKERSNILQFLITHPYFDPVREDPRFMDLVRRVGLGGRFSTTLARRAARPGVERQHGGPMGWKSHTRVLIRMRSTLPWAQKWRVTRRDSADTPYPHRGEIPEPAPLLHTGS</sequence>
<dbReference type="Gene3D" id="1.25.40.10">
    <property type="entry name" value="Tetratricopeptide repeat domain"/>
    <property type="match status" value="2"/>
</dbReference>
<feature type="transmembrane region" description="Helical" evidence="5">
    <location>
        <begin position="119"/>
        <end position="139"/>
    </location>
</feature>
<evidence type="ECO:0000256" key="1">
    <source>
        <dbReference type="ARBA" id="ARBA00022737"/>
    </source>
</evidence>
<dbReference type="PROSITE" id="PS50005">
    <property type="entry name" value="TPR"/>
    <property type="match status" value="1"/>
</dbReference>
<feature type="region of interest" description="Disordered" evidence="4">
    <location>
        <begin position="659"/>
        <end position="683"/>
    </location>
</feature>
<dbReference type="SUPFAM" id="SSF48452">
    <property type="entry name" value="TPR-like"/>
    <property type="match status" value="2"/>
</dbReference>
<dbReference type="InterPro" id="IPR051012">
    <property type="entry name" value="CellSynth/LPSAsmb/PSIAsmb"/>
</dbReference>
<dbReference type="InterPro" id="IPR019734">
    <property type="entry name" value="TPR_rpt"/>
</dbReference>
<evidence type="ECO:0000256" key="4">
    <source>
        <dbReference type="SAM" id="MobiDB-lite"/>
    </source>
</evidence>
<dbReference type="PANTHER" id="PTHR45586:SF1">
    <property type="entry name" value="LIPOPOLYSACCHARIDE ASSEMBLY PROTEIN B"/>
    <property type="match status" value="1"/>
</dbReference>
<keyword evidence="5" id="KW-0472">Membrane</keyword>
<dbReference type="SMART" id="SM00028">
    <property type="entry name" value="TPR"/>
    <property type="match status" value="3"/>
</dbReference>
<keyword evidence="2 3" id="KW-0802">TPR repeat</keyword>
<dbReference type="RefSeq" id="WP_353069100.1">
    <property type="nucleotide sequence ID" value="NZ_CP132932.1"/>
</dbReference>
<keyword evidence="5" id="KW-0812">Transmembrane</keyword>
<dbReference type="EMBL" id="CP132932">
    <property type="protein sequence ID" value="XCB26662.1"/>
    <property type="molecule type" value="Genomic_DNA"/>
</dbReference>
<dbReference type="InterPro" id="IPR036388">
    <property type="entry name" value="WH-like_DNA-bd_sf"/>
</dbReference>
<evidence type="ECO:0000256" key="2">
    <source>
        <dbReference type="ARBA" id="ARBA00022803"/>
    </source>
</evidence>
<dbReference type="PANTHER" id="PTHR45586">
    <property type="entry name" value="TPR REPEAT-CONTAINING PROTEIN PA4667"/>
    <property type="match status" value="1"/>
</dbReference>
<feature type="compositionally biased region" description="Basic and acidic residues" evidence="4">
    <location>
        <begin position="659"/>
        <end position="672"/>
    </location>
</feature>
<dbReference type="Pfam" id="PF14559">
    <property type="entry name" value="TPR_19"/>
    <property type="match status" value="1"/>
</dbReference>
<evidence type="ECO:0000256" key="5">
    <source>
        <dbReference type="SAM" id="Phobius"/>
    </source>
</evidence>
<dbReference type="AlphaFoldDB" id="A0AAU7ZE96"/>
<reference evidence="6" key="2">
    <citation type="journal article" date="2024" name="Environ. Microbiol.">
        <title>Genome analysis and description of Tunturibacter gen. nov. expands the diversity of Terriglobia in tundra soils.</title>
        <authorList>
            <person name="Messyasz A."/>
            <person name="Mannisto M.K."/>
            <person name="Kerkhof L.J."/>
            <person name="Haggblom M.M."/>
        </authorList>
    </citation>
    <scope>NUCLEOTIDE SEQUENCE</scope>
    <source>
        <strain evidence="6">M8UP23</strain>
    </source>
</reference>